<dbReference type="Proteomes" id="UP000224006">
    <property type="component" value="Chromosome IV"/>
</dbReference>
<dbReference type="SUPFAM" id="SSF56112">
    <property type="entry name" value="Protein kinase-like (PK-like)"/>
    <property type="match status" value="1"/>
</dbReference>
<dbReference type="GeneID" id="40310320"/>
<keyword evidence="5" id="KW-0418">Kinase</keyword>
<dbReference type="InterPro" id="IPR017441">
    <property type="entry name" value="Protein_kinase_ATP_BS"/>
</dbReference>
<keyword evidence="1 3" id="KW-0547">Nucleotide-binding</keyword>
<dbReference type="PANTHER" id="PTHR24345:SF87">
    <property type="entry name" value="TBC1 DOMAIN CONTAINING KINASE"/>
    <property type="match status" value="1"/>
</dbReference>
<evidence type="ECO:0000256" key="1">
    <source>
        <dbReference type="ARBA" id="ARBA00022741"/>
    </source>
</evidence>
<evidence type="ECO:0000256" key="2">
    <source>
        <dbReference type="ARBA" id="ARBA00022840"/>
    </source>
</evidence>
<dbReference type="PROSITE" id="PS00108">
    <property type="entry name" value="PROTEIN_KINASE_ST"/>
    <property type="match status" value="1"/>
</dbReference>
<dbReference type="InterPro" id="IPR008271">
    <property type="entry name" value="Ser/Thr_kinase_AS"/>
</dbReference>
<dbReference type="GO" id="GO:0005524">
    <property type="term" value="F:ATP binding"/>
    <property type="evidence" value="ECO:0007669"/>
    <property type="project" value="UniProtKB-UniRule"/>
</dbReference>
<dbReference type="VEuPathDB" id="ToxoDB:BESB_053910"/>
<dbReference type="PROSITE" id="PS50011">
    <property type="entry name" value="PROTEIN_KINASE_DOM"/>
    <property type="match status" value="1"/>
</dbReference>
<evidence type="ECO:0000313" key="6">
    <source>
        <dbReference type="Proteomes" id="UP000224006"/>
    </source>
</evidence>
<dbReference type="EMBL" id="NWUJ01000004">
    <property type="protein sequence ID" value="PFH35740.1"/>
    <property type="molecule type" value="Genomic_DNA"/>
</dbReference>
<evidence type="ECO:0000313" key="5">
    <source>
        <dbReference type="EMBL" id="PFH35740.1"/>
    </source>
</evidence>
<dbReference type="KEGG" id="bbes:BESB_053910"/>
<dbReference type="AlphaFoldDB" id="A0A2A9MK05"/>
<gene>
    <name evidence="5" type="ORF">BESB_053910</name>
</gene>
<dbReference type="PANTHER" id="PTHR24345">
    <property type="entry name" value="SERINE/THREONINE-PROTEIN KINASE PLK"/>
    <property type="match status" value="1"/>
</dbReference>
<accession>A0A2A9MK05</accession>
<keyword evidence="5" id="KW-0808">Transferase</keyword>
<dbReference type="InterPro" id="IPR000719">
    <property type="entry name" value="Prot_kinase_dom"/>
</dbReference>
<dbReference type="OrthoDB" id="4062651at2759"/>
<dbReference type="GO" id="GO:0004672">
    <property type="term" value="F:protein kinase activity"/>
    <property type="evidence" value="ECO:0007669"/>
    <property type="project" value="InterPro"/>
</dbReference>
<dbReference type="Gene3D" id="1.10.510.10">
    <property type="entry name" value="Transferase(Phosphotransferase) domain 1"/>
    <property type="match status" value="1"/>
</dbReference>
<proteinExistence type="predicted"/>
<dbReference type="InterPro" id="IPR011009">
    <property type="entry name" value="Kinase-like_dom_sf"/>
</dbReference>
<evidence type="ECO:0000256" key="3">
    <source>
        <dbReference type="PROSITE-ProRule" id="PRU10141"/>
    </source>
</evidence>
<dbReference type="Pfam" id="PF14531">
    <property type="entry name" value="Kinase-like"/>
    <property type="match status" value="1"/>
</dbReference>
<dbReference type="STRING" id="94643.A0A2A9MK05"/>
<sequence length="583" mass="64836">MAAVRQSLFWRVPWTLYACSYLWGLLLPTPQSVLLKGGVRVSADSVSHQRLSHSSPSVFLPCQEADYASTVESVESHIDAKASLLSTNNIRSRSLGSEGRRHAVQSIESRATAKKSHGLRSVYTTPERHAVDSRLAEWDRYARQNDIGHDEYVAETREESDTHQGVIADADPRARRDEDFSSALLRTGYYTAPAIEIPSDPEAVKELADMVATTNTHELVSHSRKKDLIATFNFYLPPDEPFSVESPSEEFSPKEFVRGRLLGVGGNGLVFEAQDSEESVYALKLLLIRMKTFLAAVGDRGEMAWKLEESRSFSRALHKEMKILSIFPPDKTADQLYEEGFVLPLFQGVISGKPRITPLTEEFGATSVVVGFHKVACSVGQLVGAHRLHDRVKMELTRQMIGLLARLHSYEILHADVKWENFFLDAHGHVFLGDFEQSQVLGQGKTAPCGPRGGGTPSLHEPARAACYFGDPERRLTLLASRDSWSLGVILYKLWCSRFPFGLRFTPGDVPRYMKSVAAIARDGLVADFDSCPASSSVPGDVKELIAALLYHDWHHRETPLSLISKSPVFQRPTSEKTESPTE</sequence>
<evidence type="ECO:0000259" key="4">
    <source>
        <dbReference type="PROSITE" id="PS50011"/>
    </source>
</evidence>
<feature type="binding site" evidence="3">
    <location>
        <position position="284"/>
    </location>
    <ligand>
        <name>ATP</name>
        <dbReference type="ChEBI" id="CHEBI:30616"/>
    </ligand>
</feature>
<dbReference type="RefSeq" id="XP_029219749.1">
    <property type="nucleotide sequence ID" value="XM_029363826.1"/>
</dbReference>
<organism evidence="5 6">
    <name type="scientific">Besnoitia besnoiti</name>
    <name type="common">Apicomplexan protozoan</name>
    <dbReference type="NCBI Taxonomy" id="94643"/>
    <lineage>
        <taxon>Eukaryota</taxon>
        <taxon>Sar</taxon>
        <taxon>Alveolata</taxon>
        <taxon>Apicomplexa</taxon>
        <taxon>Conoidasida</taxon>
        <taxon>Coccidia</taxon>
        <taxon>Eucoccidiorida</taxon>
        <taxon>Eimeriorina</taxon>
        <taxon>Sarcocystidae</taxon>
        <taxon>Besnoitia</taxon>
    </lineage>
</organism>
<feature type="domain" description="Protein kinase" evidence="4">
    <location>
        <begin position="256"/>
        <end position="570"/>
    </location>
</feature>
<dbReference type="Gene3D" id="3.30.200.20">
    <property type="entry name" value="Phosphorylase Kinase, domain 1"/>
    <property type="match status" value="1"/>
</dbReference>
<keyword evidence="6" id="KW-1185">Reference proteome</keyword>
<dbReference type="GO" id="GO:0005634">
    <property type="term" value="C:nucleus"/>
    <property type="evidence" value="ECO:0007669"/>
    <property type="project" value="TreeGrafter"/>
</dbReference>
<comment type="caution">
    <text evidence="5">The sequence shown here is derived from an EMBL/GenBank/DDBJ whole genome shotgun (WGS) entry which is preliminary data.</text>
</comment>
<dbReference type="InterPro" id="IPR027916">
    <property type="entry name" value="Kinase-like_dom_ROP"/>
</dbReference>
<keyword evidence="2 3" id="KW-0067">ATP-binding</keyword>
<name>A0A2A9MK05_BESBE</name>
<dbReference type="SMART" id="SM00220">
    <property type="entry name" value="S_TKc"/>
    <property type="match status" value="1"/>
</dbReference>
<dbReference type="PROSITE" id="PS00107">
    <property type="entry name" value="PROTEIN_KINASE_ATP"/>
    <property type="match status" value="1"/>
</dbReference>
<protein>
    <submittedName>
        <fullName evidence="5">Rhoptry kinase family protein ROP32</fullName>
    </submittedName>
</protein>
<reference evidence="5 6" key="1">
    <citation type="submission" date="2017-09" db="EMBL/GenBank/DDBJ databases">
        <title>Genome sequencing of Besnoitia besnoiti strain Bb-Ger1.</title>
        <authorList>
            <person name="Schares G."/>
            <person name="Venepally P."/>
            <person name="Lorenzi H.A."/>
        </authorList>
    </citation>
    <scope>NUCLEOTIDE SEQUENCE [LARGE SCALE GENOMIC DNA]</scope>
    <source>
        <strain evidence="5 6">Bb-Ger1</strain>
    </source>
</reference>